<dbReference type="GO" id="GO:0007166">
    <property type="term" value="P:cell surface receptor signaling pathway"/>
    <property type="evidence" value="ECO:0007669"/>
    <property type="project" value="InterPro"/>
</dbReference>
<dbReference type="InterPro" id="IPR052808">
    <property type="entry name" value="GPCR_Mth-like"/>
</dbReference>
<dbReference type="PROSITE" id="PS50261">
    <property type="entry name" value="G_PROTEIN_RECEP_F2_4"/>
    <property type="match status" value="1"/>
</dbReference>
<feature type="transmembrane region" description="Helical" evidence="5">
    <location>
        <begin position="332"/>
        <end position="355"/>
    </location>
</feature>
<feature type="transmembrane region" description="Helical" evidence="5">
    <location>
        <begin position="406"/>
        <end position="427"/>
    </location>
</feature>
<evidence type="ECO:0000259" key="7">
    <source>
        <dbReference type="PROSITE" id="PS50261"/>
    </source>
</evidence>
<feature type="chain" id="PRO_5008580137" description="G-protein coupled receptors family 2 profile 2 domain-containing protein" evidence="6">
    <location>
        <begin position="19"/>
        <end position="468"/>
    </location>
</feature>
<evidence type="ECO:0000256" key="4">
    <source>
        <dbReference type="ARBA" id="ARBA00023136"/>
    </source>
</evidence>
<dbReference type="Gene3D" id="1.20.1070.10">
    <property type="entry name" value="Rhodopsin 7-helix transmembrane proteins"/>
    <property type="match status" value="1"/>
</dbReference>
<evidence type="ECO:0000256" key="1">
    <source>
        <dbReference type="ARBA" id="ARBA00004141"/>
    </source>
</evidence>
<gene>
    <name evidence="9" type="ORF">g.4644</name>
    <name evidence="8" type="ORF">g.4645</name>
</gene>
<sequence>MFIISCGTILIVLCTVIGGNIPPPPTKPSIPVNKCCEEDELMVNSRCRHFNETNESAWSPVFSDTQGHDNIQVPFIFRIGTPECGPRQYFRINNIPGSPDRLKLLPNGHLRHYYLQNSHKGGEELWDEDVLPEHRFHDYEQGLYCMEKSIHDEELLKVVNFALVCNPIIPSTWKNADFLLRRIIDPTLHTMSLICYIIVAVVHFVLPQLRDLVGNIITTLCICLAIGQISDIVRIFTEFGSPMTFLIADIVMYIILLGAFFWLNSAGYYIWKTFRSRNVFLRITDGRKYCYYSFYVWGCTIIMSLLAIFAHFTLDSTNPTKAPTPIAQGALGWLGTAVFFTPIACTILINIYFYITTMQIINRMSTYGRIHHKMKYSFETFVKLFLVMTICWMFLLLSWLPYNGMYYCYILSNALQAPLMLYICVFSQKRVRFLLRKACCYEKCISSCCRPQESEGPEWGEEMMAMNR</sequence>
<dbReference type="EMBL" id="GEDC01028650">
    <property type="protein sequence ID" value="JAS08648.1"/>
    <property type="molecule type" value="Transcribed_RNA"/>
</dbReference>
<keyword evidence="2 5" id="KW-0812">Transmembrane</keyword>
<dbReference type="InterPro" id="IPR017981">
    <property type="entry name" value="GPCR_2-like_7TM"/>
</dbReference>
<feature type="transmembrane region" description="Helical" evidence="5">
    <location>
        <begin position="213"/>
        <end position="230"/>
    </location>
</feature>
<proteinExistence type="predicted"/>
<feature type="transmembrane region" description="Helical" evidence="5">
    <location>
        <begin position="188"/>
        <end position="206"/>
    </location>
</feature>
<reference evidence="8" key="1">
    <citation type="submission" date="2015-12" db="EMBL/GenBank/DDBJ databases">
        <title>De novo transcriptome assembly of four potential Pierce s Disease insect vectors from Arizona vineyards.</title>
        <authorList>
            <person name="Tassone E.E."/>
        </authorList>
    </citation>
    <scope>NUCLEOTIDE SEQUENCE</scope>
</reference>
<comment type="subcellular location">
    <subcellularLocation>
        <location evidence="1">Membrane</location>
        <topology evidence="1">Multi-pass membrane protein</topology>
    </subcellularLocation>
</comment>
<feature type="signal peptide" evidence="6">
    <location>
        <begin position="1"/>
        <end position="18"/>
    </location>
</feature>
<dbReference type="PANTHER" id="PTHR46953:SF2">
    <property type="entry name" value="G-PROTEIN COUPLED RECEPTOR MTH-LIKE 5-RELATED"/>
    <property type="match status" value="1"/>
</dbReference>
<feature type="transmembrane region" description="Helical" evidence="5">
    <location>
        <begin position="250"/>
        <end position="271"/>
    </location>
</feature>
<keyword evidence="6" id="KW-0732">Signal</keyword>
<protein>
    <recommendedName>
        <fullName evidence="7">G-protein coupled receptors family 2 profile 2 domain-containing protein</fullName>
    </recommendedName>
</protein>
<dbReference type="GO" id="GO:0004888">
    <property type="term" value="F:transmembrane signaling receptor activity"/>
    <property type="evidence" value="ECO:0007669"/>
    <property type="project" value="InterPro"/>
</dbReference>
<feature type="domain" description="G-protein coupled receptors family 2 profile 2" evidence="7">
    <location>
        <begin position="181"/>
        <end position="428"/>
    </location>
</feature>
<dbReference type="CDD" id="cd15039">
    <property type="entry name" value="7tmB3_Methuselah-like"/>
    <property type="match status" value="1"/>
</dbReference>
<dbReference type="EMBL" id="GEDC01006869">
    <property type="protein sequence ID" value="JAS30429.1"/>
    <property type="molecule type" value="Transcribed_RNA"/>
</dbReference>
<feature type="transmembrane region" description="Helical" evidence="5">
    <location>
        <begin position="376"/>
        <end position="400"/>
    </location>
</feature>
<evidence type="ECO:0000256" key="3">
    <source>
        <dbReference type="ARBA" id="ARBA00022989"/>
    </source>
</evidence>
<evidence type="ECO:0000313" key="8">
    <source>
        <dbReference type="EMBL" id="JAS08648.1"/>
    </source>
</evidence>
<name>A0A1B6C551_9HEMI</name>
<evidence type="ECO:0000313" key="9">
    <source>
        <dbReference type="EMBL" id="JAS30429.1"/>
    </source>
</evidence>
<feature type="transmembrane region" description="Helical" evidence="5">
    <location>
        <begin position="292"/>
        <end position="312"/>
    </location>
</feature>
<evidence type="ECO:0000256" key="5">
    <source>
        <dbReference type="SAM" id="Phobius"/>
    </source>
</evidence>
<organism evidence="8">
    <name type="scientific">Clastoptera arizonana</name>
    <name type="common">Arizona spittle bug</name>
    <dbReference type="NCBI Taxonomy" id="38151"/>
    <lineage>
        <taxon>Eukaryota</taxon>
        <taxon>Metazoa</taxon>
        <taxon>Ecdysozoa</taxon>
        <taxon>Arthropoda</taxon>
        <taxon>Hexapoda</taxon>
        <taxon>Insecta</taxon>
        <taxon>Pterygota</taxon>
        <taxon>Neoptera</taxon>
        <taxon>Paraneoptera</taxon>
        <taxon>Hemiptera</taxon>
        <taxon>Auchenorrhyncha</taxon>
        <taxon>Cercopoidea</taxon>
        <taxon>Clastopteridae</taxon>
        <taxon>Clastoptera</taxon>
    </lineage>
</organism>
<dbReference type="GO" id="GO:0016020">
    <property type="term" value="C:membrane"/>
    <property type="evidence" value="ECO:0007669"/>
    <property type="project" value="UniProtKB-SubCell"/>
</dbReference>
<evidence type="ECO:0000256" key="6">
    <source>
        <dbReference type="SAM" id="SignalP"/>
    </source>
</evidence>
<dbReference type="AlphaFoldDB" id="A0A1B6C551"/>
<keyword evidence="3 5" id="KW-1133">Transmembrane helix</keyword>
<evidence type="ECO:0000256" key="2">
    <source>
        <dbReference type="ARBA" id="ARBA00022692"/>
    </source>
</evidence>
<keyword evidence="4 5" id="KW-0472">Membrane</keyword>
<dbReference type="PANTHER" id="PTHR46953">
    <property type="entry name" value="G-PROTEIN COUPLED RECEPTOR MTH-LIKE 1-RELATED"/>
    <property type="match status" value="1"/>
</dbReference>
<accession>A0A1B6C551</accession>